<dbReference type="SUPFAM" id="SSF50182">
    <property type="entry name" value="Sm-like ribonucleoproteins"/>
    <property type="match status" value="1"/>
</dbReference>
<feature type="transmembrane region" description="Helical" evidence="7">
    <location>
        <begin position="238"/>
        <end position="264"/>
    </location>
</feature>
<comment type="caution">
    <text evidence="7">Lacks conserved residue(s) required for the propagation of feature annotation.</text>
</comment>
<evidence type="ECO:0000256" key="1">
    <source>
        <dbReference type="ARBA" id="ARBA00004651"/>
    </source>
</evidence>
<comment type="subcellular location">
    <subcellularLocation>
        <location evidence="7">Cell inner membrane</location>
        <topology evidence="7">Multi-pass membrane protein</topology>
    </subcellularLocation>
    <subcellularLocation>
        <location evidence="1">Cell membrane</location>
        <topology evidence="1">Multi-pass membrane protein</topology>
    </subcellularLocation>
</comment>
<dbReference type="PANTHER" id="PTHR30221:SF1">
    <property type="entry name" value="SMALL-CONDUCTANCE MECHANOSENSITIVE CHANNEL"/>
    <property type="match status" value="1"/>
</dbReference>
<dbReference type="AlphaFoldDB" id="A0A562UU93"/>
<dbReference type="InterPro" id="IPR010920">
    <property type="entry name" value="LSM_dom_sf"/>
</dbReference>
<keyword evidence="5 7" id="KW-1133">Transmembrane helix</keyword>
<evidence type="ECO:0000256" key="5">
    <source>
        <dbReference type="ARBA" id="ARBA00022989"/>
    </source>
</evidence>
<dbReference type="InterPro" id="IPR006685">
    <property type="entry name" value="MscS_channel_2nd"/>
</dbReference>
<reference evidence="11 12" key="1">
    <citation type="submission" date="2019-07" db="EMBL/GenBank/DDBJ databases">
        <title>Genomic Encyclopedia of Archaeal and Bacterial Type Strains, Phase II (KMG-II): from individual species to whole genera.</title>
        <authorList>
            <person name="Goeker M."/>
        </authorList>
    </citation>
    <scope>NUCLEOTIDE SEQUENCE [LARGE SCALE GENOMIC DNA]</scope>
    <source>
        <strain evidence="11 12">ATCC BAA-2084</strain>
    </source>
</reference>
<evidence type="ECO:0000256" key="6">
    <source>
        <dbReference type="ARBA" id="ARBA00023136"/>
    </source>
</evidence>
<evidence type="ECO:0000313" key="11">
    <source>
        <dbReference type="EMBL" id="TWJ09212.1"/>
    </source>
</evidence>
<feature type="transmembrane region" description="Helical" evidence="7">
    <location>
        <begin position="270"/>
        <end position="289"/>
    </location>
</feature>
<dbReference type="Pfam" id="PF00924">
    <property type="entry name" value="MS_channel_2nd"/>
    <property type="match status" value="1"/>
</dbReference>
<dbReference type="InterPro" id="IPR011014">
    <property type="entry name" value="MscS_channel_TM-2"/>
</dbReference>
<dbReference type="Gene3D" id="3.30.70.100">
    <property type="match status" value="1"/>
</dbReference>
<dbReference type="GO" id="GO:0005886">
    <property type="term" value="C:plasma membrane"/>
    <property type="evidence" value="ECO:0007669"/>
    <property type="project" value="UniProtKB-SubCell"/>
</dbReference>
<keyword evidence="12" id="KW-1185">Reference proteome</keyword>
<evidence type="ECO:0000313" key="12">
    <source>
        <dbReference type="Proteomes" id="UP000320547"/>
    </source>
</evidence>
<comment type="similarity">
    <text evidence="2 7">Belongs to the MscS (TC 1.A.23) family.</text>
</comment>
<evidence type="ECO:0000256" key="4">
    <source>
        <dbReference type="ARBA" id="ARBA00022692"/>
    </source>
</evidence>
<dbReference type="Pfam" id="PF21082">
    <property type="entry name" value="MS_channel_3rd"/>
    <property type="match status" value="1"/>
</dbReference>
<dbReference type="Proteomes" id="UP000320547">
    <property type="component" value="Unassembled WGS sequence"/>
</dbReference>
<dbReference type="InterPro" id="IPR023408">
    <property type="entry name" value="MscS_beta-dom_sf"/>
</dbReference>
<sequence length="461" mass="51011">MTELRSYRQLTTSIIALLALCAAILSDSPLNAATTAPNTDLSDAAIEAIQGVTTDAVDDEASKKSLLSDPAIELKELEHRLVPLTREELNELAGNWLEIVRVQTEDVMAAQIAIDRTEGEVADEVTNRVADLVFERNAYFQKFTAVIDAWEKKGGDPDLIAEYRAYRDTVMLDELRTSNIQTIYSEAVRWLVDPTGGIAFLESIALVVASLIGLWLIAKIARRLVFRWLNRLSNLSRLLTNFLAGAVFWLVLLIGLAIALSMLGMDVGPIFALIGGASFILAFAFQDTLGNFASGLMIMINRPFDEGDVVDLGGVVGKVKSVTIVATTIITPDNQIIVLPNRNVWGNLIKNMTANDTRRVDLIFGISYEDSIDDALEILKQVTKAHPAVLDDPEPVFKVHELADSSVNFICRPWVRTEDYWNVYWDLTQQMKKAFDEKGISIPFPQRDFNIKGLPAGLQGL</sequence>
<feature type="signal peptide" evidence="8">
    <location>
        <begin position="1"/>
        <end position="32"/>
    </location>
</feature>
<dbReference type="SUPFAM" id="SSF82689">
    <property type="entry name" value="Mechanosensitive channel protein MscS (YggB), C-terminal domain"/>
    <property type="match status" value="1"/>
</dbReference>
<feature type="transmembrane region" description="Helical" evidence="7">
    <location>
        <begin position="198"/>
        <end position="217"/>
    </location>
</feature>
<dbReference type="RefSeq" id="WP_083984803.1">
    <property type="nucleotide sequence ID" value="NZ_CP015963.1"/>
</dbReference>
<dbReference type="STRING" id="476157.GCA_001663155_02512"/>
<dbReference type="Gene3D" id="2.30.30.60">
    <property type="match status" value="1"/>
</dbReference>
<dbReference type="InterPro" id="IPR011066">
    <property type="entry name" value="MscS_channel_C_sf"/>
</dbReference>
<keyword evidence="7" id="KW-0813">Transport</keyword>
<dbReference type="OrthoDB" id="9799209at2"/>
<evidence type="ECO:0000256" key="3">
    <source>
        <dbReference type="ARBA" id="ARBA00022475"/>
    </source>
</evidence>
<evidence type="ECO:0000256" key="7">
    <source>
        <dbReference type="RuleBase" id="RU369025"/>
    </source>
</evidence>
<feature type="domain" description="Mechanosensitive ion channel MscS C-terminal" evidence="10">
    <location>
        <begin position="360"/>
        <end position="442"/>
    </location>
</feature>
<keyword evidence="6 7" id="KW-0472">Membrane</keyword>
<keyword evidence="3" id="KW-1003">Cell membrane</keyword>
<gene>
    <name evidence="11" type="ORF">JN10_0839</name>
</gene>
<protein>
    <recommendedName>
        <fullName evidence="7">Small-conductance mechanosensitive channel</fullName>
    </recommendedName>
</protein>
<comment type="subunit">
    <text evidence="7">Homoheptamer.</text>
</comment>
<proteinExistence type="inferred from homology"/>
<name>A0A562UU93_9SPHN</name>
<evidence type="ECO:0000259" key="10">
    <source>
        <dbReference type="Pfam" id="PF21082"/>
    </source>
</evidence>
<dbReference type="InterPro" id="IPR045275">
    <property type="entry name" value="MscS_archaea/bacteria_type"/>
</dbReference>
<keyword evidence="8" id="KW-0732">Signal</keyword>
<keyword evidence="4 7" id="KW-0812">Transmembrane</keyword>
<keyword evidence="7" id="KW-0406">Ion transport</keyword>
<dbReference type="EMBL" id="VLLK01000001">
    <property type="protein sequence ID" value="TWJ09212.1"/>
    <property type="molecule type" value="Genomic_DNA"/>
</dbReference>
<accession>A0A562UU93</accession>
<dbReference type="SUPFAM" id="SSF82861">
    <property type="entry name" value="Mechanosensitive channel protein MscS (YggB), transmembrane region"/>
    <property type="match status" value="1"/>
</dbReference>
<keyword evidence="7" id="KW-0997">Cell inner membrane</keyword>
<keyword evidence="7" id="KW-0407">Ion channel</keyword>
<dbReference type="GO" id="GO:0008381">
    <property type="term" value="F:mechanosensitive monoatomic ion channel activity"/>
    <property type="evidence" value="ECO:0007669"/>
    <property type="project" value="InterPro"/>
</dbReference>
<comment type="function">
    <text evidence="7">Mechanosensitive channel that participates in the regulation of osmotic pressure changes within the cell, opening in response to stretch forces in the membrane lipid bilayer, without the need for other proteins. Contributes to normal resistance to hypoosmotic shock. Forms an ion channel of 1.0 nanosiemens conductance with a slight preference for anions.</text>
</comment>
<feature type="domain" description="Mechanosensitive ion channel MscS" evidence="9">
    <location>
        <begin position="287"/>
        <end position="353"/>
    </location>
</feature>
<evidence type="ECO:0000259" key="9">
    <source>
        <dbReference type="Pfam" id="PF00924"/>
    </source>
</evidence>
<dbReference type="InterPro" id="IPR049278">
    <property type="entry name" value="MS_channel_C"/>
</dbReference>
<dbReference type="PANTHER" id="PTHR30221">
    <property type="entry name" value="SMALL-CONDUCTANCE MECHANOSENSITIVE CHANNEL"/>
    <property type="match status" value="1"/>
</dbReference>
<comment type="caution">
    <text evidence="11">The sequence shown here is derived from an EMBL/GenBank/DDBJ whole genome shotgun (WGS) entry which is preliminary data.</text>
</comment>
<dbReference type="Gene3D" id="1.10.287.1260">
    <property type="match status" value="1"/>
</dbReference>
<evidence type="ECO:0000256" key="2">
    <source>
        <dbReference type="ARBA" id="ARBA00008017"/>
    </source>
</evidence>
<feature type="chain" id="PRO_5021732377" description="Small-conductance mechanosensitive channel" evidence="8">
    <location>
        <begin position="33"/>
        <end position="461"/>
    </location>
</feature>
<evidence type="ECO:0000256" key="8">
    <source>
        <dbReference type="SAM" id="SignalP"/>
    </source>
</evidence>
<organism evidence="11 12">
    <name type="scientific">Altererythrobacter ishigakiensis</name>
    <dbReference type="NCBI Taxonomy" id="476157"/>
    <lineage>
        <taxon>Bacteria</taxon>
        <taxon>Pseudomonadati</taxon>
        <taxon>Pseudomonadota</taxon>
        <taxon>Alphaproteobacteria</taxon>
        <taxon>Sphingomonadales</taxon>
        <taxon>Erythrobacteraceae</taxon>
        <taxon>Altererythrobacter</taxon>
    </lineage>
</organism>